<dbReference type="Proteomes" id="UP001163828">
    <property type="component" value="Unassembled WGS sequence"/>
</dbReference>
<comment type="caution">
    <text evidence="1">The sequence shown here is derived from an EMBL/GenBank/DDBJ whole genome shotgun (WGS) entry which is preliminary data.</text>
</comment>
<evidence type="ECO:0000313" key="2">
    <source>
        <dbReference type="Proteomes" id="UP001163828"/>
    </source>
</evidence>
<keyword evidence="2" id="KW-1185">Reference proteome</keyword>
<proteinExistence type="predicted"/>
<dbReference type="EMBL" id="MU790675">
    <property type="protein sequence ID" value="KAJ3994984.1"/>
    <property type="molecule type" value="Genomic_DNA"/>
</dbReference>
<accession>A0ABQ8Q8W6</accession>
<name>A0ABQ8Q8W6_9AGAR</name>
<gene>
    <name evidence="1" type="ORF">F5050DRAFT_1713273</name>
</gene>
<organism evidence="1 2">
    <name type="scientific">Lentinula boryana</name>
    <dbReference type="NCBI Taxonomy" id="40481"/>
    <lineage>
        <taxon>Eukaryota</taxon>
        <taxon>Fungi</taxon>
        <taxon>Dikarya</taxon>
        <taxon>Basidiomycota</taxon>
        <taxon>Agaricomycotina</taxon>
        <taxon>Agaricomycetes</taxon>
        <taxon>Agaricomycetidae</taxon>
        <taxon>Agaricales</taxon>
        <taxon>Marasmiineae</taxon>
        <taxon>Omphalotaceae</taxon>
        <taxon>Lentinula</taxon>
    </lineage>
</organism>
<sequence length="164" mass="18156">MCSSSGSRYAASTLSERLLHRNISDSSMEPSCNYPPRDCDQGSNFKHMFWSELATSPPISGSKVVQKTINGFIHLFSAMPTAYAEFDDIIFPIHYVWYSSSADSLRLQDLKAIAPLPPSQPCRRSDFNCRTGKPYYAWTQAVGISTSGDNDGGNFVGDELLELI</sequence>
<evidence type="ECO:0000313" key="1">
    <source>
        <dbReference type="EMBL" id="KAJ3994984.1"/>
    </source>
</evidence>
<protein>
    <recommendedName>
        <fullName evidence="3">Tyrosinase copper-binding domain-containing protein</fullName>
    </recommendedName>
</protein>
<reference evidence="1" key="1">
    <citation type="submission" date="2022-08" db="EMBL/GenBank/DDBJ databases">
        <authorList>
            <consortium name="DOE Joint Genome Institute"/>
            <person name="Min B."/>
            <person name="Riley R."/>
            <person name="Sierra-Patev S."/>
            <person name="Naranjo-Ortiz M."/>
            <person name="Looney B."/>
            <person name="Konkel Z."/>
            <person name="Slot J.C."/>
            <person name="Sakamoto Y."/>
            <person name="Steenwyk J.L."/>
            <person name="Rokas A."/>
            <person name="Carro J."/>
            <person name="Camarero S."/>
            <person name="Ferreira P."/>
            <person name="Molpeceres G."/>
            <person name="Ruiz-Duenas F.J."/>
            <person name="Serrano A."/>
            <person name="Henrissat B."/>
            <person name="Drula E."/>
            <person name="Hughes K.W."/>
            <person name="Mata J.L."/>
            <person name="Ishikawa N.K."/>
            <person name="Vargas-Isla R."/>
            <person name="Ushijima S."/>
            <person name="Smith C.A."/>
            <person name="Ahrendt S."/>
            <person name="Andreopoulos W."/>
            <person name="He G."/>
            <person name="Labutti K."/>
            <person name="Lipzen A."/>
            <person name="Ng V."/>
            <person name="Sandor L."/>
            <person name="Barry K."/>
            <person name="Martinez A.T."/>
            <person name="Xiao Y."/>
            <person name="Gibbons J.G."/>
            <person name="Terashima K."/>
            <person name="Hibbett D.S."/>
            <person name="Grigoriev I.V."/>
        </authorList>
    </citation>
    <scope>NUCLEOTIDE SEQUENCE</scope>
    <source>
        <strain evidence="1">TFB10827</strain>
    </source>
</reference>
<evidence type="ECO:0008006" key="3">
    <source>
        <dbReference type="Google" id="ProtNLM"/>
    </source>
</evidence>